<dbReference type="EMBL" id="GIFC01007499">
    <property type="protein sequence ID" value="MXU89582.1"/>
    <property type="molecule type" value="Transcribed_RNA"/>
</dbReference>
<name>A0A6B0UIV2_IXORI</name>
<accession>A0A6B0UIV2</accession>
<evidence type="ECO:0000313" key="1">
    <source>
        <dbReference type="EMBL" id="MXU89582.1"/>
    </source>
</evidence>
<reference evidence="1" key="1">
    <citation type="submission" date="2019-12" db="EMBL/GenBank/DDBJ databases">
        <title>An insight into the sialome of adult female Ixodes ricinus ticks feeding for 6 days.</title>
        <authorList>
            <person name="Perner J."/>
            <person name="Ribeiro J.M.C."/>
        </authorList>
    </citation>
    <scope>NUCLEOTIDE SEQUENCE</scope>
    <source>
        <strain evidence="1">Semi-engorged</strain>
        <tissue evidence="1">Salivary glands</tissue>
    </source>
</reference>
<proteinExistence type="predicted"/>
<dbReference type="AlphaFoldDB" id="A0A6B0UIV2"/>
<sequence length="109" mass="12399">MMGFKTFAPSLKTISGLPHNSRHPHYFIPWPRTNATTSRHGRTLVTLRHCQTVPRRLKLDPSNTSARRPSTIRPTELILCHVVIGRIRRRRAAPIPSWCRTNVGGAQKT</sequence>
<protein>
    <submittedName>
        <fullName evidence="1">Uncharacterized protein</fullName>
    </submittedName>
</protein>
<organism evidence="1">
    <name type="scientific">Ixodes ricinus</name>
    <name type="common">Common tick</name>
    <name type="synonym">Acarus ricinus</name>
    <dbReference type="NCBI Taxonomy" id="34613"/>
    <lineage>
        <taxon>Eukaryota</taxon>
        <taxon>Metazoa</taxon>
        <taxon>Ecdysozoa</taxon>
        <taxon>Arthropoda</taxon>
        <taxon>Chelicerata</taxon>
        <taxon>Arachnida</taxon>
        <taxon>Acari</taxon>
        <taxon>Parasitiformes</taxon>
        <taxon>Ixodida</taxon>
        <taxon>Ixodoidea</taxon>
        <taxon>Ixodidae</taxon>
        <taxon>Ixodinae</taxon>
        <taxon>Ixodes</taxon>
    </lineage>
</organism>